<organism evidence="1 2">
    <name type="scientific">Pseudocercospora eumusae</name>
    <dbReference type="NCBI Taxonomy" id="321146"/>
    <lineage>
        <taxon>Eukaryota</taxon>
        <taxon>Fungi</taxon>
        <taxon>Dikarya</taxon>
        <taxon>Ascomycota</taxon>
        <taxon>Pezizomycotina</taxon>
        <taxon>Dothideomycetes</taxon>
        <taxon>Dothideomycetidae</taxon>
        <taxon>Mycosphaerellales</taxon>
        <taxon>Mycosphaerellaceae</taxon>
        <taxon>Pseudocercospora</taxon>
    </lineage>
</organism>
<keyword evidence="2" id="KW-1185">Reference proteome</keyword>
<reference evidence="1 2" key="1">
    <citation type="submission" date="2015-07" db="EMBL/GenBank/DDBJ databases">
        <title>Comparative genomics of the Sigatoka disease complex on banana suggests a link between parallel evolutionary changes in Pseudocercospora fijiensis and Pseudocercospora eumusae and increased virulence on the banana host.</title>
        <authorList>
            <person name="Chang T.-C."/>
            <person name="Salvucci A."/>
            <person name="Crous P.W."/>
            <person name="Stergiopoulos I."/>
        </authorList>
    </citation>
    <scope>NUCLEOTIDE SEQUENCE [LARGE SCALE GENOMIC DNA]</scope>
    <source>
        <strain evidence="1 2">CBS 114824</strain>
    </source>
</reference>
<dbReference type="Proteomes" id="UP000070133">
    <property type="component" value="Unassembled WGS sequence"/>
</dbReference>
<proteinExistence type="predicted"/>
<evidence type="ECO:0000313" key="2">
    <source>
        <dbReference type="Proteomes" id="UP000070133"/>
    </source>
</evidence>
<comment type="caution">
    <text evidence="1">The sequence shown here is derived from an EMBL/GenBank/DDBJ whole genome shotgun (WGS) entry which is preliminary data.</text>
</comment>
<evidence type="ECO:0000313" key="1">
    <source>
        <dbReference type="EMBL" id="KXS99071.1"/>
    </source>
</evidence>
<name>A0A139H9G4_9PEZI</name>
<dbReference type="AlphaFoldDB" id="A0A139H9G4"/>
<accession>A0A139H9G4</accession>
<sequence>MEAVVNTKCYIANSVKRVLVQYDPQPRYVAQKQRTTPVSLDLKYRASRKEGFGKHRPQEAELCNNLRGNEPEPGGIWKTIRPEGDLPRRFETDIVRQRESVRSKLRGAFSSSSKTTNQDIDHVDRMYRDTGNIWRSSSPDLRCHPRARTDVEQQRTVYVRGSTDESWTELRVGPSMTLRHLLDTWSRSPEHWMHCSGSDGNMNYEKLSDEVLSRSVGEHLRAYGGRYFMVHDSAWKSNWSPFTCGGC</sequence>
<dbReference type="EMBL" id="LFZN01000100">
    <property type="protein sequence ID" value="KXS99071.1"/>
    <property type="molecule type" value="Genomic_DNA"/>
</dbReference>
<protein>
    <submittedName>
        <fullName evidence="1">Uncharacterized protein</fullName>
    </submittedName>
</protein>
<gene>
    <name evidence="1" type="ORF">AC578_6976</name>
</gene>